<dbReference type="GO" id="GO:0006950">
    <property type="term" value="P:response to stress"/>
    <property type="evidence" value="ECO:0007669"/>
    <property type="project" value="TreeGrafter"/>
</dbReference>
<keyword evidence="3" id="KW-1185">Reference proteome</keyword>
<proteinExistence type="predicted"/>
<dbReference type="SUPFAM" id="SSF46785">
    <property type="entry name" value="Winged helix' DNA-binding domain"/>
    <property type="match status" value="1"/>
</dbReference>
<dbReference type="Gene3D" id="1.10.10.10">
    <property type="entry name" value="Winged helix-like DNA-binding domain superfamily/Winged helix DNA-binding domain"/>
    <property type="match status" value="1"/>
</dbReference>
<accession>A0A1G6W014</accession>
<evidence type="ECO:0000313" key="3">
    <source>
        <dbReference type="Proteomes" id="UP000198949"/>
    </source>
</evidence>
<dbReference type="Pfam" id="PF12802">
    <property type="entry name" value="MarR_2"/>
    <property type="match status" value="1"/>
</dbReference>
<dbReference type="PANTHER" id="PTHR33164:SF99">
    <property type="entry name" value="MARR FAMILY REGULATORY PROTEIN"/>
    <property type="match status" value="1"/>
</dbReference>
<dbReference type="InterPro" id="IPR000835">
    <property type="entry name" value="HTH_MarR-typ"/>
</dbReference>
<dbReference type="AlphaFoldDB" id="A0A1G6W014"/>
<dbReference type="InterPro" id="IPR036388">
    <property type="entry name" value="WH-like_DNA-bd_sf"/>
</dbReference>
<dbReference type="PROSITE" id="PS50995">
    <property type="entry name" value="HTH_MARR_2"/>
    <property type="match status" value="1"/>
</dbReference>
<dbReference type="InterPro" id="IPR039422">
    <property type="entry name" value="MarR/SlyA-like"/>
</dbReference>
<dbReference type="RefSeq" id="WP_091033510.1">
    <property type="nucleotide sequence ID" value="NZ_FNAD01000005.1"/>
</dbReference>
<dbReference type="OrthoDB" id="8635520at2"/>
<name>A0A1G6W014_9ACTN</name>
<protein>
    <submittedName>
        <fullName evidence="2">DNA-binding transcriptional regulator, MarR family</fullName>
    </submittedName>
</protein>
<feature type="domain" description="HTH marR-type" evidence="1">
    <location>
        <begin position="1"/>
        <end position="146"/>
    </location>
</feature>
<dbReference type="STRING" id="58114.SAMN05216270_105228"/>
<gene>
    <name evidence="2" type="ORF">SAMN05216270_105228</name>
</gene>
<dbReference type="GO" id="GO:0003700">
    <property type="term" value="F:DNA-binding transcription factor activity"/>
    <property type="evidence" value="ECO:0007669"/>
    <property type="project" value="InterPro"/>
</dbReference>
<dbReference type="SMART" id="SM00347">
    <property type="entry name" value="HTH_MARR"/>
    <property type="match status" value="1"/>
</dbReference>
<sequence>MPEPRWLTEEEMRAWLGYRRMRNLMDLQINRDLAADGLSEQDYDVLSQLADLPDGRMRVSELGTRLRWSRSRLSHHLTRMVQRGLVGRDEVPGDARGAVAALTDAGGEAIRAAAPGHVASVREHLIDLLTPQEIRVLGDIAEKVLERLEAT</sequence>
<dbReference type="EMBL" id="FNAD01000005">
    <property type="protein sequence ID" value="SDD59148.1"/>
    <property type="molecule type" value="Genomic_DNA"/>
</dbReference>
<organism evidence="2 3">
    <name type="scientific">Glycomyces harbinensis</name>
    <dbReference type="NCBI Taxonomy" id="58114"/>
    <lineage>
        <taxon>Bacteria</taxon>
        <taxon>Bacillati</taxon>
        <taxon>Actinomycetota</taxon>
        <taxon>Actinomycetes</taxon>
        <taxon>Glycomycetales</taxon>
        <taxon>Glycomycetaceae</taxon>
        <taxon>Glycomyces</taxon>
    </lineage>
</organism>
<dbReference type="InterPro" id="IPR036390">
    <property type="entry name" value="WH_DNA-bd_sf"/>
</dbReference>
<dbReference type="GO" id="GO:0003677">
    <property type="term" value="F:DNA binding"/>
    <property type="evidence" value="ECO:0007669"/>
    <property type="project" value="UniProtKB-KW"/>
</dbReference>
<dbReference type="PANTHER" id="PTHR33164">
    <property type="entry name" value="TRANSCRIPTIONAL REGULATOR, MARR FAMILY"/>
    <property type="match status" value="1"/>
</dbReference>
<evidence type="ECO:0000259" key="1">
    <source>
        <dbReference type="PROSITE" id="PS50995"/>
    </source>
</evidence>
<evidence type="ECO:0000313" key="2">
    <source>
        <dbReference type="EMBL" id="SDD59148.1"/>
    </source>
</evidence>
<keyword evidence="2" id="KW-0238">DNA-binding</keyword>
<reference evidence="3" key="1">
    <citation type="submission" date="2016-10" db="EMBL/GenBank/DDBJ databases">
        <authorList>
            <person name="Varghese N."/>
            <person name="Submissions S."/>
        </authorList>
    </citation>
    <scope>NUCLEOTIDE SEQUENCE [LARGE SCALE GENOMIC DNA]</scope>
    <source>
        <strain evidence="3">CGMCC 4.3516</strain>
    </source>
</reference>
<dbReference type="Proteomes" id="UP000198949">
    <property type="component" value="Unassembled WGS sequence"/>
</dbReference>